<evidence type="ECO:0000256" key="4">
    <source>
        <dbReference type="ARBA" id="ARBA00022692"/>
    </source>
</evidence>
<organism evidence="8 9">
    <name type="scientific">Halomonas korlensis</name>
    <dbReference type="NCBI Taxonomy" id="463301"/>
    <lineage>
        <taxon>Bacteria</taxon>
        <taxon>Pseudomonadati</taxon>
        <taxon>Pseudomonadota</taxon>
        <taxon>Gammaproteobacteria</taxon>
        <taxon>Oceanospirillales</taxon>
        <taxon>Halomonadaceae</taxon>
        <taxon>Halomonas</taxon>
    </lineage>
</organism>
<feature type="transmembrane region" description="Helical" evidence="7">
    <location>
        <begin position="21"/>
        <end position="38"/>
    </location>
</feature>
<dbReference type="RefSeq" id="WP_245784241.1">
    <property type="nucleotide sequence ID" value="NZ_FPBP01000006.1"/>
</dbReference>
<evidence type="ECO:0000256" key="2">
    <source>
        <dbReference type="ARBA" id="ARBA00006228"/>
    </source>
</evidence>
<dbReference type="PANTHER" id="PTHR34584">
    <property type="entry name" value="NA(+)/H(+) ANTIPORTER SUBUNIT E1"/>
    <property type="match status" value="1"/>
</dbReference>
<dbReference type="Pfam" id="PF01899">
    <property type="entry name" value="MNHE"/>
    <property type="match status" value="1"/>
</dbReference>
<evidence type="ECO:0000313" key="8">
    <source>
        <dbReference type="EMBL" id="SFU70137.1"/>
    </source>
</evidence>
<dbReference type="Proteomes" id="UP000198693">
    <property type="component" value="Unassembled WGS sequence"/>
</dbReference>
<evidence type="ECO:0000256" key="5">
    <source>
        <dbReference type="ARBA" id="ARBA00022989"/>
    </source>
</evidence>
<proteinExistence type="inferred from homology"/>
<keyword evidence="4 7" id="KW-0812">Transmembrane</keyword>
<feature type="transmembrane region" description="Helical" evidence="7">
    <location>
        <begin position="44"/>
        <end position="64"/>
    </location>
</feature>
<dbReference type="InterPro" id="IPR002758">
    <property type="entry name" value="Cation_antiport_E"/>
</dbReference>
<dbReference type="EMBL" id="FPBP01000006">
    <property type="protein sequence ID" value="SFU70137.1"/>
    <property type="molecule type" value="Genomic_DNA"/>
</dbReference>
<evidence type="ECO:0000256" key="3">
    <source>
        <dbReference type="ARBA" id="ARBA00022475"/>
    </source>
</evidence>
<evidence type="ECO:0000313" key="9">
    <source>
        <dbReference type="Proteomes" id="UP000198693"/>
    </source>
</evidence>
<dbReference type="STRING" id="463301.SAMN04487955_106171"/>
<reference evidence="9" key="1">
    <citation type="submission" date="2016-10" db="EMBL/GenBank/DDBJ databases">
        <authorList>
            <person name="Varghese N."/>
            <person name="Submissions S."/>
        </authorList>
    </citation>
    <scope>NUCLEOTIDE SEQUENCE [LARGE SCALE GENOMIC DNA]</scope>
    <source>
        <strain evidence="9">CGMCC 1.6981</strain>
    </source>
</reference>
<keyword evidence="9" id="KW-1185">Reference proteome</keyword>
<evidence type="ECO:0000256" key="6">
    <source>
        <dbReference type="ARBA" id="ARBA00023136"/>
    </source>
</evidence>
<dbReference type="GO" id="GO:0005886">
    <property type="term" value="C:plasma membrane"/>
    <property type="evidence" value="ECO:0007669"/>
    <property type="project" value="UniProtKB-SubCell"/>
</dbReference>
<gene>
    <name evidence="8" type="ORF">SAMN04487955_106171</name>
</gene>
<dbReference type="GO" id="GO:0008324">
    <property type="term" value="F:monoatomic cation transmembrane transporter activity"/>
    <property type="evidence" value="ECO:0007669"/>
    <property type="project" value="InterPro"/>
</dbReference>
<sequence length="177" mass="20600">MTPQPHSRRLLNRGLRSRQFWLPRPLFSLFLALLWLLLNHFSVAHLLLGLVLGVAIPFVTHPFWPERARIKRPWRVLRYVLVLLVDIFWSNLIVAVRILRPERHLQPGFFRYPLELDDEFAITILASTISLTPGTVSVHYDAEAHTLLVHALHLEDEAATIAGIKQRYEQPLKDILR</sequence>
<keyword evidence="6 7" id="KW-0472">Membrane</keyword>
<dbReference type="PIRSF" id="PIRSF019239">
    <property type="entry name" value="MrpE"/>
    <property type="match status" value="1"/>
</dbReference>
<protein>
    <submittedName>
        <fullName evidence="8">Multisubunit potassium/proton antiporter, PhaE subunit (TC 2.A.63.1.1)</fullName>
    </submittedName>
</protein>
<evidence type="ECO:0000256" key="7">
    <source>
        <dbReference type="SAM" id="Phobius"/>
    </source>
</evidence>
<evidence type="ECO:0000256" key="1">
    <source>
        <dbReference type="ARBA" id="ARBA00004651"/>
    </source>
</evidence>
<dbReference type="NCBIfam" id="NF006518">
    <property type="entry name" value="PRK08965.1-2"/>
    <property type="match status" value="1"/>
</dbReference>
<feature type="transmembrane region" description="Helical" evidence="7">
    <location>
        <begin position="76"/>
        <end position="99"/>
    </location>
</feature>
<comment type="similarity">
    <text evidence="2">Belongs to the CPA3 antiporters (TC 2.A.63) subunit E family.</text>
</comment>
<dbReference type="AlphaFoldDB" id="A0A1I7IB30"/>
<comment type="subcellular location">
    <subcellularLocation>
        <location evidence="1">Cell membrane</location>
        <topology evidence="1">Multi-pass membrane protein</topology>
    </subcellularLocation>
</comment>
<dbReference type="PANTHER" id="PTHR34584:SF1">
    <property type="entry name" value="NA(+)_H(+) ANTIPORTER SUBUNIT E1"/>
    <property type="match status" value="1"/>
</dbReference>
<keyword evidence="3" id="KW-1003">Cell membrane</keyword>
<accession>A0A1I7IB30</accession>
<keyword evidence="5 7" id="KW-1133">Transmembrane helix</keyword>
<name>A0A1I7IB30_9GAMM</name>